<feature type="domain" description="Na+/H+ antiporter NhaC-like C-terminal" evidence="10">
    <location>
        <begin position="342"/>
        <end position="511"/>
    </location>
</feature>
<keyword evidence="5 9" id="KW-0812">Transmembrane</keyword>
<evidence type="ECO:0000256" key="6">
    <source>
        <dbReference type="ARBA" id="ARBA00022989"/>
    </source>
</evidence>
<keyword evidence="2" id="KW-0813">Transport</keyword>
<evidence type="ECO:0000256" key="4">
    <source>
        <dbReference type="ARBA" id="ARBA00022475"/>
    </source>
</evidence>
<keyword evidence="4" id="KW-1003">Cell membrane</keyword>
<dbReference type="GeneID" id="303115907"/>
<feature type="transmembrane region" description="Helical" evidence="9">
    <location>
        <begin position="403"/>
        <end position="426"/>
    </location>
</feature>
<feature type="transmembrane region" description="Helical" evidence="9">
    <location>
        <begin position="83"/>
        <end position="110"/>
    </location>
</feature>
<keyword evidence="6 9" id="KW-1133">Transmembrane helix</keyword>
<proteinExistence type="inferred from homology"/>
<dbReference type="Pfam" id="PF03553">
    <property type="entry name" value="Na_H_antiporter"/>
    <property type="match status" value="2"/>
</dbReference>
<name>A0A6L5Y2K5_9FIRM</name>
<dbReference type="InterPro" id="IPR018461">
    <property type="entry name" value="Na/H_Antiport_NhaC-like_C"/>
</dbReference>
<dbReference type="RefSeq" id="WP_154573407.1">
    <property type="nucleotide sequence ID" value="NZ_JBQHWH010000014.1"/>
</dbReference>
<dbReference type="GO" id="GO:0005886">
    <property type="term" value="C:plasma membrane"/>
    <property type="evidence" value="ECO:0007669"/>
    <property type="project" value="UniProtKB-SubCell"/>
</dbReference>
<organism evidence="11 12">
    <name type="scientific">Hornefia butyriciproducens</name>
    <dbReference type="NCBI Taxonomy" id="2652293"/>
    <lineage>
        <taxon>Bacteria</taxon>
        <taxon>Bacillati</taxon>
        <taxon>Bacillota</taxon>
        <taxon>Clostridia</taxon>
        <taxon>Peptostreptococcales</taxon>
        <taxon>Anaerovoracaceae</taxon>
        <taxon>Hornefia</taxon>
    </lineage>
</organism>
<dbReference type="PANTHER" id="PTHR33451">
    <property type="entry name" value="MALATE-2H(+)/NA(+)-LACTATE ANTIPORTER"/>
    <property type="match status" value="1"/>
</dbReference>
<evidence type="ECO:0000259" key="10">
    <source>
        <dbReference type="Pfam" id="PF03553"/>
    </source>
</evidence>
<feature type="transmembrane region" description="Helical" evidence="9">
    <location>
        <begin position="7"/>
        <end position="31"/>
    </location>
</feature>
<feature type="transmembrane region" description="Helical" evidence="9">
    <location>
        <begin position="241"/>
        <end position="262"/>
    </location>
</feature>
<evidence type="ECO:0000256" key="9">
    <source>
        <dbReference type="SAM" id="Phobius"/>
    </source>
</evidence>
<dbReference type="PANTHER" id="PTHR33451:SF3">
    <property type="entry name" value="MALATE-2H(+)_NA(+)-LACTATE ANTIPORTER"/>
    <property type="match status" value="1"/>
</dbReference>
<sequence length="541" mass="57797">MGRKIPLWQALLCFFFTLIVLMYCLGILGKLFGDALACDYGEVHIALLTSATFAAIVAALNGYKWSFLEAGMLASINRSMQAILILAEVGLLIGCWVAAGVVPAMIYYGLLILKPSIFLFAACLLCCIVSLATGSSWTTAGTIGIALIGVATGLGIPSSMAAGAVVSGAYFGDKMSPLSDTTNLAPAMAGATLFDHIRHMVYTVTPSLIISLVIYLILGMRASGNDLDIVGPMRQACLINFHLNLWMLIPPILVIIIVALKIPAIPGIMGGIVAGMLIGSIFNGINLAEWPGLLHYGYSVPGFTDAYTQAQDKLADQIASYDADSFLAMDAGDFATLAKEQGLSTAIIGEYNIDKLIDGKGGMDSMMWTINLILCAMCFGGIMDASGMLGEIAQSLLHFAKGTGGLITVTVISCVIMNVIAGDQYLSLVLPGRMYKETYEDRHLAPRNLSRVLEDSGTITSCLVPWNTCGATMQKFLGVKTWGGPGGGYGRYAFLNLINPLVSIFYGFTGITMMKMTDEEYEKVMQAREKEKQEALANLEA</sequence>
<feature type="transmembrane region" description="Helical" evidence="9">
    <location>
        <begin position="200"/>
        <end position="220"/>
    </location>
</feature>
<dbReference type="InterPro" id="IPR052180">
    <property type="entry name" value="NhaC_Na-H+_Antiporter"/>
</dbReference>
<comment type="caution">
    <text evidence="11">The sequence shown here is derived from an EMBL/GenBank/DDBJ whole genome shotgun (WGS) entry which is preliminary data.</text>
</comment>
<dbReference type="Proteomes" id="UP000474676">
    <property type="component" value="Unassembled WGS sequence"/>
</dbReference>
<protein>
    <submittedName>
        <fullName evidence="11">Sodium:proton antiporter</fullName>
    </submittedName>
</protein>
<evidence type="ECO:0000256" key="2">
    <source>
        <dbReference type="ARBA" id="ARBA00022448"/>
    </source>
</evidence>
<feature type="transmembrane region" description="Helical" evidence="9">
    <location>
        <begin position="145"/>
        <end position="171"/>
    </location>
</feature>
<evidence type="ECO:0000256" key="1">
    <source>
        <dbReference type="ARBA" id="ARBA00004651"/>
    </source>
</evidence>
<accession>A0A6L5Y2K5</accession>
<dbReference type="EMBL" id="VUMZ01000001">
    <property type="protein sequence ID" value="MST50929.1"/>
    <property type="molecule type" value="Genomic_DNA"/>
</dbReference>
<comment type="subcellular location">
    <subcellularLocation>
        <location evidence="1">Cell membrane</location>
        <topology evidence="1">Multi-pass membrane protein</topology>
    </subcellularLocation>
</comment>
<comment type="similarity">
    <text evidence="8">Belongs to the NhaC Na(+)/H(+) (TC 2.A.35) antiporter family.</text>
</comment>
<dbReference type="AlphaFoldDB" id="A0A6L5Y2K5"/>
<evidence type="ECO:0000256" key="3">
    <source>
        <dbReference type="ARBA" id="ARBA00022449"/>
    </source>
</evidence>
<evidence type="ECO:0000256" key="8">
    <source>
        <dbReference type="ARBA" id="ARBA00038435"/>
    </source>
</evidence>
<evidence type="ECO:0000313" key="12">
    <source>
        <dbReference type="Proteomes" id="UP000474676"/>
    </source>
</evidence>
<feature type="transmembrane region" description="Helical" evidence="9">
    <location>
        <begin position="365"/>
        <end position="383"/>
    </location>
</feature>
<evidence type="ECO:0000256" key="7">
    <source>
        <dbReference type="ARBA" id="ARBA00023136"/>
    </source>
</evidence>
<gene>
    <name evidence="11" type="ORF">FYJ64_01110</name>
</gene>
<feature type="transmembrane region" description="Helical" evidence="9">
    <location>
        <begin position="116"/>
        <end position="133"/>
    </location>
</feature>
<feature type="domain" description="Na+/H+ antiporter NhaC-like C-terminal" evidence="10">
    <location>
        <begin position="168"/>
        <end position="288"/>
    </location>
</feature>
<evidence type="ECO:0000313" key="11">
    <source>
        <dbReference type="EMBL" id="MST50929.1"/>
    </source>
</evidence>
<feature type="transmembrane region" description="Helical" evidence="9">
    <location>
        <begin position="43"/>
        <end position="63"/>
    </location>
</feature>
<reference evidence="11 12" key="1">
    <citation type="submission" date="2019-08" db="EMBL/GenBank/DDBJ databases">
        <title>In-depth cultivation of the pig gut microbiome towards novel bacterial diversity and tailored functional studies.</title>
        <authorList>
            <person name="Wylensek D."/>
            <person name="Hitch T.C.A."/>
            <person name="Clavel T."/>
        </authorList>
    </citation>
    <scope>NUCLEOTIDE SEQUENCE [LARGE SCALE GENOMIC DNA]</scope>
    <source>
        <strain evidence="11 12">WCA-MUC-591-APC-3H</strain>
    </source>
</reference>
<feature type="transmembrane region" description="Helical" evidence="9">
    <location>
        <begin position="268"/>
        <end position="288"/>
    </location>
</feature>
<keyword evidence="12" id="KW-1185">Reference proteome</keyword>
<dbReference type="GO" id="GO:0015297">
    <property type="term" value="F:antiporter activity"/>
    <property type="evidence" value="ECO:0007669"/>
    <property type="project" value="UniProtKB-KW"/>
</dbReference>
<keyword evidence="7 9" id="KW-0472">Membrane</keyword>
<keyword evidence="3" id="KW-0050">Antiport</keyword>
<evidence type="ECO:0000256" key="5">
    <source>
        <dbReference type="ARBA" id="ARBA00022692"/>
    </source>
</evidence>